<proteinExistence type="predicted"/>
<evidence type="ECO:0000256" key="1">
    <source>
        <dbReference type="SAM" id="Phobius"/>
    </source>
</evidence>
<sequence length="99" mass="11333">MVYNSENKLIRSKMGRFLDGLICPGSKEFTCAMNLLLFLLFVIMSSVVYFEMENSYHIYVLLFLILGLATSVNWYLLECKKLQNCSTPQSKPAMATKCD</sequence>
<evidence type="ECO:0000313" key="2">
    <source>
        <dbReference type="EMBL" id="CCA18083.1"/>
    </source>
</evidence>
<dbReference type="GO" id="GO:0070072">
    <property type="term" value="P:vacuolar proton-transporting V-type ATPase complex assembly"/>
    <property type="evidence" value="ECO:0007669"/>
    <property type="project" value="InterPro"/>
</dbReference>
<dbReference type="InterPro" id="IPR013945">
    <property type="entry name" value="Pkr1"/>
</dbReference>
<keyword evidence="1" id="KW-0472">Membrane</keyword>
<dbReference type="AlphaFoldDB" id="F0WAB3"/>
<name>F0WAB3_9STRA</name>
<dbReference type="Pfam" id="PF08636">
    <property type="entry name" value="Pkr1"/>
    <property type="match status" value="1"/>
</dbReference>
<accession>F0WAB3</accession>
<reference evidence="2" key="2">
    <citation type="submission" date="2011-02" db="EMBL/GenBank/DDBJ databases">
        <authorList>
            <person name="MacLean D."/>
        </authorList>
    </citation>
    <scope>NUCLEOTIDE SEQUENCE</scope>
</reference>
<keyword evidence="1" id="KW-1133">Transmembrane helix</keyword>
<protein>
    <submittedName>
        <fullName evidence="2">Uncharacterized protein AlNc14C44G3642</fullName>
    </submittedName>
</protein>
<feature type="transmembrane region" description="Helical" evidence="1">
    <location>
        <begin position="56"/>
        <end position="77"/>
    </location>
</feature>
<organism evidence="2">
    <name type="scientific">Albugo laibachii Nc14</name>
    <dbReference type="NCBI Taxonomy" id="890382"/>
    <lineage>
        <taxon>Eukaryota</taxon>
        <taxon>Sar</taxon>
        <taxon>Stramenopiles</taxon>
        <taxon>Oomycota</taxon>
        <taxon>Peronosporomycetes</taxon>
        <taxon>Albuginales</taxon>
        <taxon>Albuginaceae</taxon>
        <taxon>Albugo</taxon>
    </lineage>
</organism>
<feature type="transmembrane region" description="Helical" evidence="1">
    <location>
        <begin position="31"/>
        <end position="50"/>
    </location>
</feature>
<gene>
    <name evidence="2" type="primary">AlNc14C44G3642</name>
    <name evidence="2" type="ORF">ALNC14_042260</name>
</gene>
<keyword evidence="1" id="KW-0812">Transmembrane</keyword>
<dbReference type="HOGENOM" id="CLU_183361_0_0_1"/>
<reference evidence="2" key="1">
    <citation type="journal article" date="2011" name="PLoS Biol.">
        <title>Gene gain and loss during evolution of obligate parasitism in the white rust pathogen of Arabidopsis thaliana.</title>
        <authorList>
            <person name="Kemen E."/>
            <person name="Gardiner A."/>
            <person name="Schultz-Larsen T."/>
            <person name="Kemen A.C."/>
            <person name="Balmuth A.L."/>
            <person name="Robert-Seilaniantz A."/>
            <person name="Bailey K."/>
            <person name="Holub E."/>
            <person name="Studholme D.J."/>
            <person name="Maclean D."/>
            <person name="Jones J.D."/>
        </authorList>
    </citation>
    <scope>NUCLEOTIDE SEQUENCE</scope>
</reference>
<dbReference type="EMBL" id="FR824089">
    <property type="protein sequence ID" value="CCA18083.1"/>
    <property type="molecule type" value="Genomic_DNA"/>
</dbReference>